<keyword evidence="4 6" id="KW-1133">Transmembrane helix</keyword>
<dbReference type="GO" id="GO:0005886">
    <property type="term" value="C:plasma membrane"/>
    <property type="evidence" value="ECO:0007669"/>
    <property type="project" value="UniProtKB-SubCell"/>
</dbReference>
<reference evidence="9" key="2">
    <citation type="submission" date="2018-06" db="EMBL/GenBank/DDBJ databases">
        <authorList>
            <consortium name="Pathogen Informatics"/>
            <person name="Doyle S."/>
        </authorList>
    </citation>
    <scope>NUCLEOTIDE SEQUENCE [LARGE SCALE GENOMIC DNA]</scope>
    <source>
        <strain evidence="9">NCTC12218</strain>
    </source>
</reference>
<evidence type="ECO:0000313" key="10">
    <source>
        <dbReference type="Proteomes" id="UP000264146"/>
    </source>
</evidence>
<dbReference type="EMBL" id="LR962863">
    <property type="protein sequence ID" value="CAD7359942.1"/>
    <property type="molecule type" value="Genomic_DNA"/>
</dbReference>
<feature type="transmembrane region" description="Helical" evidence="6">
    <location>
        <begin position="234"/>
        <end position="258"/>
    </location>
</feature>
<keyword evidence="11" id="KW-1185">Reference proteome</keyword>
<dbReference type="PANTHER" id="PTHR43124">
    <property type="entry name" value="PURINE EFFLUX PUMP PBUE"/>
    <property type="match status" value="1"/>
</dbReference>
<evidence type="ECO:0000256" key="5">
    <source>
        <dbReference type="ARBA" id="ARBA00023136"/>
    </source>
</evidence>
<dbReference type="RefSeq" id="WP_016424973.1">
    <property type="nucleotide sequence ID" value="NZ_CABKRV010000001.1"/>
</dbReference>
<evidence type="ECO:0000256" key="2">
    <source>
        <dbReference type="ARBA" id="ARBA00022475"/>
    </source>
</evidence>
<feature type="transmembrane region" description="Helical" evidence="6">
    <location>
        <begin position="156"/>
        <end position="174"/>
    </location>
</feature>
<dbReference type="InterPro" id="IPR036259">
    <property type="entry name" value="MFS_trans_sf"/>
</dbReference>
<dbReference type="SUPFAM" id="SSF103473">
    <property type="entry name" value="MFS general substrate transporter"/>
    <property type="match status" value="1"/>
</dbReference>
<evidence type="ECO:0000256" key="1">
    <source>
        <dbReference type="ARBA" id="ARBA00004651"/>
    </source>
</evidence>
<feature type="transmembrane region" description="Helical" evidence="6">
    <location>
        <begin position="398"/>
        <end position="420"/>
    </location>
</feature>
<evidence type="ECO:0000313" key="9">
    <source>
        <dbReference type="EMBL" id="SUM89201.1"/>
    </source>
</evidence>
<dbReference type="GO" id="GO:0022857">
    <property type="term" value="F:transmembrane transporter activity"/>
    <property type="evidence" value="ECO:0007669"/>
    <property type="project" value="InterPro"/>
</dbReference>
<evidence type="ECO:0000313" key="7">
    <source>
        <dbReference type="EMBL" id="CAD7359942.1"/>
    </source>
</evidence>
<keyword evidence="3 6" id="KW-0812">Transmembrane</keyword>
<gene>
    <name evidence="9" type="primary">yihN</name>
    <name evidence="8" type="ORF">C1O36_09890</name>
    <name evidence="9" type="ORF">NCTC12218_01605</name>
</gene>
<feature type="transmembrane region" description="Helical" evidence="6">
    <location>
        <begin position="326"/>
        <end position="346"/>
    </location>
</feature>
<comment type="subcellular location">
    <subcellularLocation>
        <location evidence="1">Cell membrane</location>
        <topology evidence="1">Multi-pass membrane protein</topology>
    </subcellularLocation>
</comment>
<dbReference type="Gene3D" id="1.20.1250.20">
    <property type="entry name" value="MFS general substrate transporter like domains"/>
    <property type="match status" value="1"/>
</dbReference>
<feature type="transmembrane region" description="Helical" evidence="6">
    <location>
        <begin position="303"/>
        <end position="320"/>
    </location>
</feature>
<dbReference type="InterPro" id="IPR050189">
    <property type="entry name" value="MFS_Efflux_Transporters"/>
</dbReference>
<sequence length="426" mass="47234">MKRIMDKLNFKDRQTLIGFLTVVTAGQLIYSSFEAFKGTFYNLLLDVLQVSNAELGAIFGLIGISIFFYIPAGWINNRFSVKSILIVGLVIRFITISVIIFFSPTFQMLKVIAIIWGIVDSFFWPAVLNGVMLFTNQSNRGMGFGLLESIRRAEEMIMNLIIVGIMSLISGIVVFKGGMLAYNLLIIPLILLIIKYVPKNGIAAIDEEKTEEMHLNKSAEALKGLFYVLLQPKVWLASLSAMSIYWGYIILIYSVPYLQKTYELSTTQTALFGIFNTGLMGVIMGVSAGLISDYVFKSSSKMIFSALILSSLVLLGVVFIEGNLFISMALLIVFSVSTFLAKSVILAPIAEFDIPKKYAGSAMSVGSFAAYAPIFWVYTMNGKLLDAHQDNVVTAYRMIFEIGIIVSFLGSLCTLLLLFLNRKSRA</sequence>
<dbReference type="Pfam" id="PF07690">
    <property type="entry name" value="MFS_1"/>
    <property type="match status" value="1"/>
</dbReference>
<dbReference type="Proteomes" id="UP000264146">
    <property type="component" value="Chromosome"/>
</dbReference>
<dbReference type="GeneID" id="93790218"/>
<feature type="transmembrane region" description="Helical" evidence="6">
    <location>
        <begin position="358"/>
        <end position="378"/>
    </location>
</feature>
<feature type="transmembrane region" description="Helical" evidence="6">
    <location>
        <begin position="180"/>
        <end position="197"/>
    </location>
</feature>
<dbReference type="InterPro" id="IPR011701">
    <property type="entry name" value="MFS"/>
</dbReference>
<feature type="transmembrane region" description="Helical" evidence="6">
    <location>
        <begin position="55"/>
        <end position="72"/>
    </location>
</feature>
<feature type="transmembrane region" description="Helical" evidence="6">
    <location>
        <begin position="114"/>
        <end position="135"/>
    </location>
</feature>
<dbReference type="PANTHER" id="PTHR43124:SF3">
    <property type="entry name" value="CHLORAMPHENICOL EFFLUX PUMP RV0191"/>
    <property type="match status" value="1"/>
</dbReference>
<keyword evidence="5 6" id="KW-0472">Membrane</keyword>
<organism evidence="9">
    <name type="scientific">Staphylococcus schleiferi</name>
    <dbReference type="NCBI Taxonomy" id="1295"/>
    <lineage>
        <taxon>Bacteria</taxon>
        <taxon>Bacillati</taxon>
        <taxon>Bacillota</taxon>
        <taxon>Bacilli</taxon>
        <taxon>Bacillales</taxon>
        <taxon>Staphylococcaceae</taxon>
        <taxon>Staphylococcus</taxon>
    </lineage>
</organism>
<keyword evidence="2" id="KW-1003">Cell membrane</keyword>
<reference evidence="8 11" key="1">
    <citation type="submission" date="2018-01" db="EMBL/GenBank/DDBJ databases">
        <title>Complete genome sequence of Staphylococcus Scheliferi isolated from human.</title>
        <authorList>
            <person name="Abouelkhair M.A."/>
            <person name="Bemis D.A."/>
            <person name="Kania S.A."/>
        </authorList>
    </citation>
    <scope>NUCLEOTIDE SEQUENCE [LARGE SCALE GENOMIC DNA]</scope>
    <source>
        <strain evidence="8 11">ATCC 43808</strain>
    </source>
</reference>
<reference evidence="7 10" key="3">
    <citation type="submission" date="2020-11" db="EMBL/GenBank/DDBJ databases">
        <authorList>
            <consortium name="Pathogen Informatics"/>
        </authorList>
    </citation>
    <scope>NUCLEOTIDE SEQUENCE [LARGE SCALE GENOMIC DNA]</scope>
    <source>
        <strain evidence="7 10">NCTC12218</strain>
    </source>
</reference>
<feature type="transmembrane region" description="Helical" evidence="6">
    <location>
        <begin position="270"/>
        <end position="291"/>
    </location>
</feature>
<evidence type="ECO:0000256" key="4">
    <source>
        <dbReference type="ARBA" id="ARBA00022989"/>
    </source>
</evidence>
<evidence type="ECO:0000313" key="11">
    <source>
        <dbReference type="Proteomes" id="UP000572988"/>
    </source>
</evidence>
<dbReference type="Proteomes" id="UP000572988">
    <property type="component" value="Unassembled WGS sequence"/>
</dbReference>
<dbReference type="EMBL" id="POVK01000036">
    <property type="protein sequence ID" value="NHA34780.1"/>
    <property type="molecule type" value="Genomic_DNA"/>
</dbReference>
<name>A0A7Z7QPX6_STASC</name>
<dbReference type="CDD" id="cd06174">
    <property type="entry name" value="MFS"/>
    <property type="match status" value="1"/>
</dbReference>
<protein>
    <submittedName>
        <fullName evidence="8">MFS transporter</fullName>
    </submittedName>
    <submittedName>
        <fullName evidence="9">Major facilitator family transporter</fullName>
    </submittedName>
</protein>
<proteinExistence type="predicted"/>
<dbReference type="EMBL" id="UHEF01000001">
    <property type="protein sequence ID" value="SUM89201.1"/>
    <property type="molecule type" value="Genomic_DNA"/>
</dbReference>
<evidence type="ECO:0000256" key="3">
    <source>
        <dbReference type="ARBA" id="ARBA00022692"/>
    </source>
</evidence>
<evidence type="ECO:0000313" key="8">
    <source>
        <dbReference type="EMBL" id="NHA34780.1"/>
    </source>
</evidence>
<accession>A0A7Z7QPX6</accession>
<evidence type="ECO:0000256" key="6">
    <source>
        <dbReference type="SAM" id="Phobius"/>
    </source>
</evidence>
<feature type="transmembrane region" description="Helical" evidence="6">
    <location>
        <begin position="84"/>
        <end position="102"/>
    </location>
</feature>
<dbReference type="AlphaFoldDB" id="A0A7Z7QPX6"/>